<evidence type="ECO:0000313" key="2">
    <source>
        <dbReference type="EMBL" id="SMO63752.1"/>
    </source>
</evidence>
<keyword evidence="2" id="KW-0430">Lectin</keyword>
<dbReference type="AlphaFoldDB" id="A0A521CWG2"/>
<feature type="domain" description="H-type lectin" evidence="1">
    <location>
        <begin position="41"/>
        <end position="106"/>
    </location>
</feature>
<gene>
    <name evidence="2" type="ORF">SAMN06265221_105209</name>
</gene>
<keyword evidence="3" id="KW-1185">Reference proteome</keyword>
<accession>A0A521CWG2</accession>
<name>A0A521CWG2_9RHOB</name>
<dbReference type="InterPro" id="IPR037221">
    <property type="entry name" value="H-type_lectin_dom_sf"/>
</dbReference>
<evidence type="ECO:0000313" key="3">
    <source>
        <dbReference type="Proteomes" id="UP000319014"/>
    </source>
</evidence>
<dbReference type="SUPFAM" id="SSF141086">
    <property type="entry name" value="Agglutinin HPA-like"/>
    <property type="match status" value="1"/>
</dbReference>
<dbReference type="RefSeq" id="WP_342778594.1">
    <property type="nucleotide sequence ID" value="NZ_FXTK01000005.1"/>
</dbReference>
<protein>
    <submittedName>
        <fullName evidence="2">H-type lectin domain-containing protein</fullName>
    </submittedName>
</protein>
<dbReference type="InterPro" id="IPR019019">
    <property type="entry name" value="H-type_lectin_domain"/>
</dbReference>
<dbReference type="GO" id="GO:0030246">
    <property type="term" value="F:carbohydrate binding"/>
    <property type="evidence" value="ECO:0007669"/>
    <property type="project" value="UniProtKB-KW"/>
</dbReference>
<proteinExistence type="predicted"/>
<dbReference type="Proteomes" id="UP000319014">
    <property type="component" value="Unassembled WGS sequence"/>
</dbReference>
<organism evidence="2 3">
    <name type="scientific">Paracoccus laeviglucosivorans</name>
    <dbReference type="NCBI Taxonomy" id="1197861"/>
    <lineage>
        <taxon>Bacteria</taxon>
        <taxon>Pseudomonadati</taxon>
        <taxon>Pseudomonadota</taxon>
        <taxon>Alphaproteobacteria</taxon>
        <taxon>Rhodobacterales</taxon>
        <taxon>Paracoccaceae</taxon>
        <taxon>Paracoccus</taxon>
    </lineage>
</organism>
<dbReference type="EMBL" id="FXTK01000005">
    <property type="protein sequence ID" value="SMO63752.1"/>
    <property type="molecule type" value="Genomic_DNA"/>
</dbReference>
<sequence>MVLRHFDHHAVGVSNGAVDLFSAFEDGGPMWSGQGPRLETFQVAFPEAFVEPPVVHLSLGMWDIGVNGNQRVDLKATLVTVEGFQIEFRTWGDTRVARVRANWLAIGPVRYRDDFEA</sequence>
<dbReference type="GO" id="GO:0007155">
    <property type="term" value="P:cell adhesion"/>
    <property type="evidence" value="ECO:0007669"/>
    <property type="project" value="InterPro"/>
</dbReference>
<dbReference type="Gene3D" id="2.60.40.2080">
    <property type="match status" value="1"/>
</dbReference>
<evidence type="ECO:0000259" key="1">
    <source>
        <dbReference type="Pfam" id="PF09458"/>
    </source>
</evidence>
<reference evidence="2 3" key="1">
    <citation type="submission" date="2017-05" db="EMBL/GenBank/DDBJ databases">
        <authorList>
            <person name="Varghese N."/>
            <person name="Submissions S."/>
        </authorList>
    </citation>
    <scope>NUCLEOTIDE SEQUENCE [LARGE SCALE GENOMIC DNA]</scope>
    <source>
        <strain evidence="2 3">DSM 100094</strain>
    </source>
</reference>
<dbReference type="Pfam" id="PF09458">
    <property type="entry name" value="H_lectin"/>
    <property type="match status" value="1"/>
</dbReference>